<gene>
    <name evidence="1" type="primary">Maph104</name>
    <name evidence="1" type="ORF">H4Q86_104</name>
</gene>
<proteinExistence type="predicted"/>
<evidence type="ECO:0000313" key="1">
    <source>
        <dbReference type="EMBL" id="QOD40067.1"/>
    </source>
</evidence>
<dbReference type="KEGG" id="vg:80539468"/>
<keyword evidence="2" id="KW-1185">Reference proteome</keyword>
<dbReference type="EMBL" id="MT844067">
    <property type="protein sequence ID" value="QOD40067.1"/>
    <property type="molecule type" value="Genomic_DNA"/>
</dbReference>
<dbReference type="GeneID" id="80539468"/>
<evidence type="ECO:0000313" key="2">
    <source>
        <dbReference type="Proteomes" id="UP000829694"/>
    </source>
</evidence>
<dbReference type="RefSeq" id="YP_010800822.1">
    <property type="nucleotide sequence ID" value="NC_076905.1"/>
</dbReference>
<protein>
    <submittedName>
        <fullName evidence="1">Maph104</fullName>
    </submittedName>
</protein>
<name>A0AAE7MLM7_9BBAC</name>
<sequence>MYFVSDNLNKMNKIIKSKIKHEHVIGIVCRMMQVHSVKPAIKSKMLRKLEHEYYNVNNKLEGESLTLICDTFEVVQREQITKEMLYNSFFKNCKLTNMVLLCSVQKHVVTEKRQKVLLKIYLVGEHQLCEECYTKLGGVNSSPDICSECDVMPENAYFFCSSYICNYCFVNKLYTCL</sequence>
<accession>A0AAE7MLM7</accession>
<organism evidence="1 2">
    <name type="scientific">Matsumuraeses phaseoli granulovirus</name>
    <dbReference type="NCBI Taxonomy" id="2760664"/>
    <lineage>
        <taxon>Viruses</taxon>
        <taxon>Viruses incertae sedis</taxon>
        <taxon>Naldaviricetes</taxon>
        <taxon>Lefavirales</taxon>
        <taxon>Baculoviridae</taxon>
        <taxon>Betabaculovirus</taxon>
        <taxon>Betabaculovirus maphaseoli</taxon>
    </lineage>
</organism>
<dbReference type="Proteomes" id="UP000829694">
    <property type="component" value="Segment"/>
</dbReference>
<reference evidence="1" key="1">
    <citation type="journal article" date="2020" name="Viruses">
        <title>Genome Analysis of a Novel Clade b Betabaculovirus Isolated from the Legume Pest Matsumuraeses phaseoli (Lepidoptera: Tortricidae).</title>
        <authorList>
            <person name="Shu R."/>
            <person name="Meng Q."/>
            <person name="Miao L."/>
            <person name="Liang H."/>
            <person name="Chen J."/>
            <person name="Xu Y."/>
            <person name="Cheng L."/>
            <person name="Jin W."/>
            <person name="Qin Q."/>
            <person name="Zhang H."/>
        </authorList>
    </citation>
    <scope>NUCLEOTIDE SEQUENCE</scope>
    <source>
        <strain evidence="1">IOZ01</strain>
    </source>
</reference>